<name>A0ABQ0ADR2_9GAMM</name>
<organism evidence="9 10">
    <name type="scientific">Sessilibacter corallicola</name>
    <dbReference type="NCBI Taxonomy" id="2904075"/>
    <lineage>
        <taxon>Bacteria</taxon>
        <taxon>Pseudomonadati</taxon>
        <taxon>Pseudomonadota</taxon>
        <taxon>Gammaproteobacteria</taxon>
        <taxon>Cellvibrionales</taxon>
        <taxon>Cellvibrionaceae</taxon>
        <taxon>Sessilibacter</taxon>
    </lineage>
</organism>
<dbReference type="SUPFAM" id="SSF103473">
    <property type="entry name" value="MFS general substrate transporter"/>
    <property type="match status" value="1"/>
</dbReference>
<dbReference type="EMBL" id="BAABWN010000015">
    <property type="protein sequence ID" value="GAA6169784.1"/>
    <property type="molecule type" value="Genomic_DNA"/>
</dbReference>
<dbReference type="InterPro" id="IPR005829">
    <property type="entry name" value="Sugar_transporter_CS"/>
</dbReference>
<feature type="transmembrane region" description="Helical" evidence="7">
    <location>
        <begin position="46"/>
        <end position="66"/>
    </location>
</feature>
<evidence type="ECO:0000313" key="10">
    <source>
        <dbReference type="Proteomes" id="UP001465153"/>
    </source>
</evidence>
<evidence type="ECO:0000256" key="1">
    <source>
        <dbReference type="ARBA" id="ARBA00004651"/>
    </source>
</evidence>
<feature type="transmembrane region" description="Helical" evidence="7">
    <location>
        <begin position="366"/>
        <end position="385"/>
    </location>
</feature>
<proteinExistence type="predicted"/>
<evidence type="ECO:0000256" key="4">
    <source>
        <dbReference type="ARBA" id="ARBA00022692"/>
    </source>
</evidence>
<sequence length="454" mass="48705">MPNNPPLERKVVFSLASLYVLRMLGLFMVLPVLAVLGVEYSGATPVLLGVALGIYGLTQAAFQIPLGALSDYVGRKPVIVFGLILFFIGSVVAAEATSIWQLITGRALQGAGAIAAAIMALLTDLTSENNRTKAMASLGISIGVAFAASLVIGPLIASTWGLSGIFWLSAILVIPGFWIILKVLPTPAKSVGAGQQKPIYQQIGSVFLHPQLLRLDVGVFVLHLLMTSLFVVMPGILFENLGIAVAQHWLIYLPVMVVSFIAMIPLVIIAEKHRKMKPVFLSAITFLLISTLLLSGFNDSLVVCVIMLFVFFLGFNLLEATLPSLMSKQASSDTKGSASGVYSTFQFMGAFVGGALGGYLSQHFGAQSVFYVGAALTGVWLLIAMTMSIPKALSSVIVETSQTQFFRVEPQLRGINGVYDVTFIEEESSAHLRVDEKEFEVSNIEALGLRATIR</sequence>
<dbReference type="PROSITE" id="PS50850">
    <property type="entry name" value="MFS"/>
    <property type="match status" value="1"/>
</dbReference>
<evidence type="ECO:0000256" key="3">
    <source>
        <dbReference type="ARBA" id="ARBA00022475"/>
    </source>
</evidence>
<keyword evidence="6 7" id="KW-0472">Membrane</keyword>
<feature type="transmembrane region" description="Helical" evidence="7">
    <location>
        <begin position="12"/>
        <end position="34"/>
    </location>
</feature>
<feature type="transmembrane region" description="Helical" evidence="7">
    <location>
        <begin position="135"/>
        <end position="156"/>
    </location>
</feature>
<reference evidence="9 10" key="1">
    <citation type="submission" date="2024-04" db="EMBL/GenBank/DDBJ databases">
        <title>Draft genome sequence of Sessilibacter corallicola NBRC 116591.</title>
        <authorList>
            <person name="Miyakawa T."/>
            <person name="Kusuya Y."/>
            <person name="Miura T."/>
        </authorList>
    </citation>
    <scope>NUCLEOTIDE SEQUENCE [LARGE SCALE GENOMIC DNA]</scope>
    <source>
        <strain evidence="9 10">KU-00831-HH</strain>
    </source>
</reference>
<dbReference type="PANTHER" id="PTHR23517:SF2">
    <property type="entry name" value="MULTIDRUG RESISTANCE PROTEIN MDTH"/>
    <property type="match status" value="1"/>
</dbReference>
<dbReference type="CDD" id="cd17472">
    <property type="entry name" value="MFS_YajR_like"/>
    <property type="match status" value="1"/>
</dbReference>
<dbReference type="InterPro" id="IPR020846">
    <property type="entry name" value="MFS_dom"/>
</dbReference>
<feature type="transmembrane region" description="Helical" evidence="7">
    <location>
        <begin position="162"/>
        <end position="181"/>
    </location>
</feature>
<feature type="transmembrane region" description="Helical" evidence="7">
    <location>
        <begin position="276"/>
        <end position="294"/>
    </location>
</feature>
<accession>A0ABQ0ADR2</accession>
<feature type="transmembrane region" description="Helical" evidence="7">
    <location>
        <begin position="106"/>
        <end position="123"/>
    </location>
</feature>
<feature type="transmembrane region" description="Helical" evidence="7">
    <location>
        <begin position="78"/>
        <end position="100"/>
    </location>
</feature>
<comment type="subcellular location">
    <subcellularLocation>
        <location evidence="1">Cell membrane</location>
        <topology evidence="1">Multi-pass membrane protein</topology>
    </subcellularLocation>
</comment>
<comment type="caution">
    <text evidence="9">The sequence shown here is derived from an EMBL/GenBank/DDBJ whole genome shotgun (WGS) entry which is preliminary data.</text>
</comment>
<dbReference type="InterPro" id="IPR050171">
    <property type="entry name" value="MFS_Transporters"/>
</dbReference>
<evidence type="ECO:0000256" key="7">
    <source>
        <dbReference type="SAM" id="Phobius"/>
    </source>
</evidence>
<dbReference type="InterPro" id="IPR036259">
    <property type="entry name" value="MFS_trans_sf"/>
</dbReference>
<dbReference type="Gene3D" id="1.20.1250.20">
    <property type="entry name" value="MFS general substrate transporter like domains"/>
    <property type="match status" value="1"/>
</dbReference>
<feature type="transmembrane region" description="Helical" evidence="7">
    <location>
        <begin position="339"/>
        <end position="360"/>
    </location>
</feature>
<keyword evidence="10" id="KW-1185">Reference proteome</keyword>
<keyword evidence="4 7" id="KW-0812">Transmembrane</keyword>
<evidence type="ECO:0000256" key="5">
    <source>
        <dbReference type="ARBA" id="ARBA00022989"/>
    </source>
</evidence>
<feature type="transmembrane region" description="Helical" evidence="7">
    <location>
        <begin position="217"/>
        <end position="237"/>
    </location>
</feature>
<dbReference type="PROSITE" id="PS00216">
    <property type="entry name" value="SUGAR_TRANSPORT_1"/>
    <property type="match status" value="1"/>
</dbReference>
<gene>
    <name evidence="9" type="ORF">NBRC116591_35950</name>
</gene>
<feature type="transmembrane region" description="Helical" evidence="7">
    <location>
        <begin position="249"/>
        <end position="269"/>
    </location>
</feature>
<dbReference type="InterPro" id="IPR011701">
    <property type="entry name" value="MFS"/>
</dbReference>
<evidence type="ECO:0000256" key="6">
    <source>
        <dbReference type="ARBA" id="ARBA00023136"/>
    </source>
</evidence>
<evidence type="ECO:0000259" key="8">
    <source>
        <dbReference type="PROSITE" id="PS50850"/>
    </source>
</evidence>
<dbReference type="RefSeq" id="WP_233086927.1">
    <property type="nucleotide sequence ID" value="NZ_BAABWN010000015.1"/>
</dbReference>
<dbReference type="Proteomes" id="UP001465153">
    <property type="component" value="Unassembled WGS sequence"/>
</dbReference>
<dbReference type="Pfam" id="PF07690">
    <property type="entry name" value="MFS_1"/>
    <property type="match status" value="1"/>
</dbReference>
<evidence type="ECO:0000313" key="9">
    <source>
        <dbReference type="EMBL" id="GAA6169784.1"/>
    </source>
</evidence>
<feature type="transmembrane region" description="Helical" evidence="7">
    <location>
        <begin position="300"/>
        <end position="318"/>
    </location>
</feature>
<evidence type="ECO:0000256" key="2">
    <source>
        <dbReference type="ARBA" id="ARBA00022448"/>
    </source>
</evidence>
<protein>
    <submittedName>
        <fullName evidence="9">MFS transporter</fullName>
    </submittedName>
</protein>
<feature type="domain" description="Major facilitator superfamily (MFS) profile" evidence="8">
    <location>
        <begin position="11"/>
        <end position="392"/>
    </location>
</feature>
<keyword evidence="5 7" id="KW-1133">Transmembrane helix</keyword>
<keyword evidence="3" id="KW-1003">Cell membrane</keyword>
<dbReference type="Gene3D" id="3.30.70.100">
    <property type="match status" value="1"/>
</dbReference>
<keyword evidence="2" id="KW-0813">Transport</keyword>
<dbReference type="PANTHER" id="PTHR23517">
    <property type="entry name" value="RESISTANCE PROTEIN MDTM, PUTATIVE-RELATED-RELATED"/>
    <property type="match status" value="1"/>
</dbReference>